<geneLocation type="mitochondrion" evidence="1"/>
<protein>
    <submittedName>
        <fullName evidence="1">Uncharacterized protein</fullName>
    </submittedName>
</protein>
<gene>
    <name evidence="1" type="ORF">PLBR_LOCUS9009</name>
</gene>
<evidence type="ECO:0000313" key="2">
    <source>
        <dbReference type="Proteomes" id="UP000290189"/>
    </source>
</evidence>
<reference evidence="1 2" key="1">
    <citation type="submission" date="2018-03" db="EMBL/GenBank/DDBJ databases">
        <authorList>
            <person name="Fogelqvist J."/>
        </authorList>
    </citation>
    <scope>NUCLEOTIDE SEQUENCE [LARGE SCALE GENOMIC DNA]</scope>
</reference>
<keyword evidence="1" id="KW-0496">Mitochondrion</keyword>
<dbReference type="EMBL" id="OVEO01000019">
    <property type="protein sequence ID" value="SPR01794.1"/>
    <property type="molecule type" value="Genomic_DNA"/>
</dbReference>
<proteinExistence type="predicted"/>
<evidence type="ECO:0000313" key="1">
    <source>
        <dbReference type="EMBL" id="SPR01794.1"/>
    </source>
</evidence>
<organism evidence="1 2">
    <name type="scientific">Plasmodiophora brassicae</name>
    <name type="common">Clubroot disease agent</name>
    <dbReference type="NCBI Taxonomy" id="37360"/>
    <lineage>
        <taxon>Eukaryota</taxon>
        <taxon>Sar</taxon>
        <taxon>Rhizaria</taxon>
        <taxon>Endomyxa</taxon>
        <taxon>Phytomyxea</taxon>
        <taxon>Plasmodiophorida</taxon>
        <taxon>Plasmodiophoridae</taxon>
        <taxon>Plasmodiophora</taxon>
    </lineage>
</organism>
<dbReference type="AlphaFoldDB" id="A0A3P3YNX2"/>
<accession>A0A3P3YNX2</accession>
<name>A0A3P3YNX2_PLABS</name>
<dbReference type="Proteomes" id="UP000290189">
    <property type="component" value="Unassembled WGS sequence"/>
</dbReference>
<sequence>MALLRPIFEFSRRAIELGAEIDNDLGEWWHFIADPDDYVVDNNDVREFVQRVMAFSDDPAEMYANLAGGFERWWHRLYNDEPLVLFKACLAAVRLRYGPRFDASAWKHRVFVKAVDDGRIAIHRLLSIVDDETVILTGDAVSVLSDINICREGDVVPVLDRIIRKATHAEIQAALTYVNELGNTVLHKRCMTVGVIQWIQRRAPTGFLWRALHQQNHMGRSCLKLWMQSPSPWDPVAATNVFRILETLASGAFNGAVSAYEVGIAASAGSTRVHVQLLSVPCSVGLLRRHLTQHASPFGLHTVLLMMGHSIGASQYRLETVDKLCALESATSFRKRYDGLTVLQRAVLIDYAVVDILLRHAKRLGVLNELVVDQGIADGWTVLHTGATAFKAALAGMERYPEAQMQYQARLKSVGVTLLEMVRTLSERLASADDFCRLVNARDSERRETFVDMLRAPASSNNYYEPANAFINDIVARCTKTCSNDVVAASQP</sequence>